<organism evidence="1 2">
    <name type="scientific">Novibacillus thermophilus</name>
    <dbReference type="NCBI Taxonomy" id="1471761"/>
    <lineage>
        <taxon>Bacteria</taxon>
        <taxon>Bacillati</taxon>
        <taxon>Bacillota</taxon>
        <taxon>Bacilli</taxon>
        <taxon>Bacillales</taxon>
        <taxon>Thermoactinomycetaceae</taxon>
        <taxon>Novibacillus</taxon>
    </lineage>
</organism>
<evidence type="ECO:0000313" key="1">
    <source>
        <dbReference type="EMBL" id="AQS55352.1"/>
    </source>
</evidence>
<proteinExistence type="predicted"/>
<evidence type="ECO:0000313" key="2">
    <source>
        <dbReference type="Proteomes" id="UP000188603"/>
    </source>
</evidence>
<dbReference type="Proteomes" id="UP000188603">
    <property type="component" value="Chromosome"/>
</dbReference>
<name>A0A1U9K5Q6_9BACL</name>
<dbReference type="KEGG" id="ntr:B0W44_05700"/>
<dbReference type="Pfam" id="PF08757">
    <property type="entry name" value="CotH"/>
    <property type="match status" value="1"/>
</dbReference>
<dbReference type="EMBL" id="CP019699">
    <property type="protein sequence ID" value="AQS55352.1"/>
    <property type="molecule type" value="Genomic_DNA"/>
</dbReference>
<accession>A0A1U9K5Q6</accession>
<dbReference type="RefSeq" id="WP_169835434.1">
    <property type="nucleotide sequence ID" value="NZ_CP019699.1"/>
</dbReference>
<keyword evidence="2" id="KW-1185">Reference proteome</keyword>
<gene>
    <name evidence="1" type="ORF">B0W44_05700</name>
</gene>
<reference evidence="1 2" key="1">
    <citation type="journal article" date="2015" name="Int. J. Syst. Evol. Microbiol.">
        <title>Novibacillus thermophilus gen. nov., sp. nov., a Gram-staining-negative and moderately thermophilic member of the family Thermoactinomycetaceae.</title>
        <authorList>
            <person name="Yang G."/>
            <person name="Chen J."/>
            <person name="Zhou S."/>
        </authorList>
    </citation>
    <scope>NUCLEOTIDE SEQUENCE [LARGE SCALE GENOMIC DNA]</scope>
    <source>
        <strain evidence="1 2">SG-1</strain>
    </source>
</reference>
<evidence type="ECO:0008006" key="3">
    <source>
        <dbReference type="Google" id="ProtNLM"/>
    </source>
</evidence>
<dbReference type="STRING" id="1471761.B0W44_05700"/>
<sequence length="359" mass="41790">MHTLPHYDIFVSPHHLAILNQNVWREETVPAYIDYGKGPRPIQLKYRGAHSRFYDKKSFYIKMNEREWHLNADAVDPSHIRSKWSFDLFAALSVLSPKAAHVTVSLNGQLLGIYTLLESVDRKFLARRRLPGGDVYYAVDNRANFSIALSGSGKKLKHALTEGYELKERISPLPWRSLARFVWELNTLPDLRLASWLKTYVDVPYYLRWLAGIVLTGNLDGFIHNYALYRDLRRGKWRIIPWDYDGTWGRDCYGKRADASQVPLFGYNRLTERVLSVPPFRRHYLKLMAALLDGYFTPKHMMQHALSLMSRVRPAVSNAAGGRREIVQRFDAEADVFRSYIIQRRQFLKRELSKQMSIG</sequence>
<protein>
    <recommendedName>
        <fullName evidence="3">Spore coat protein CotH</fullName>
    </recommendedName>
</protein>
<dbReference type="PANTHER" id="PTHR40050">
    <property type="entry name" value="INNER SPORE COAT PROTEIN H"/>
    <property type="match status" value="1"/>
</dbReference>
<dbReference type="InterPro" id="IPR014867">
    <property type="entry name" value="Spore_coat_CotH_CotH2/3/7"/>
</dbReference>
<dbReference type="PANTHER" id="PTHR40050:SF1">
    <property type="entry name" value="INNER SPORE COAT PROTEIN H"/>
    <property type="match status" value="1"/>
</dbReference>
<dbReference type="AlphaFoldDB" id="A0A1U9K5Q6"/>